<keyword evidence="3" id="KW-1015">Disulfide bond</keyword>
<evidence type="ECO:0000313" key="7">
    <source>
        <dbReference type="Proteomes" id="UP001209317"/>
    </source>
</evidence>
<evidence type="ECO:0000256" key="3">
    <source>
        <dbReference type="ARBA" id="ARBA00023157"/>
    </source>
</evidence>
<dbReference type="GO" id="GO:0016491">
    <property type="term" value="F:oxidoreductase activity"/>
    <property type="evidence" value="ECO:0007669"/>
    <property type="project" value="InterPro"/>
</dbReference>
<dbReference type="EMBL" id="JAOTPL010000017">
    <property type="protein sequence ID" value="MCU7695061.1"/>
    <property type="molecule type" value="Genomic_DNA"/>
</dbReference>
<keyword evidence="4" id="KW-0676">Redox-active center</keyword>
<dbReference type="PANTHER" id="PTHR42852:SF6">
    <property type="entry name" value="THIOL:DISULFIDE INTERCHANGE PROTEIN DSBE"/>
    <property type="match status" value="1"/>
</dbReference>
<dbReference type="InterPro" id="IPR000866">
    <property type="entry name" value="AhpC/TSA"/>
</dbReference>
<evidence type="ECO:0000313" key="6">
    <source>
        <dbReference type="EMBL" id="MCU7695061.1"/>
    </source>
</evidence>
<accession>A0AAE3IQ23</accession>
<dbReference type="InterPro" id="IPR017937">
    <property type="entry name" value="Thioredoxin_CS"/>
</dbReference>
<dbReference type="Pfam" id="PF00578">
    <property type="entry name" value="AhpC-TSA"/>
    <property type="match status" value="1"/>
</dbReference>
<protein>
    <submittedName>
        <fullName evidence="6">TlpA family protein disulfide reductase</fullName>
    </submittedName>
</protein>
<proteinExistence type="predicted"/>
<dbReference type="Proteomes" id="UP001209317">
    <property type="component" value="Unassembled WGS sequence"/>
</dbReference>
<reference evidence="6" key="1">
    <citation type="submission" date="2022-10" db="EMBL/GenBank/DDBJ databases">
        <authorList>
            <person name="Kim H.S."/>
            <person name="Kim J.-S."/>
            <person name="Suh M.K."/>
            <person name="Eom M.K."/>
            <person name="Lee J.-S."/>
        </authorList>
    </citation>
    <scope>NUCLEOTIDE SEQUENCE</scope>
    <source>
        <strain evidence="6">LIP-5</strain>
    </source>
</reference>
<dbReference type="PROSITE" id="PS00194">
    <property type="entry name" value="THIOREDOXIN_1"/>
    <property type="match status" value="1"/>
</dbReference>
<gene>
    <name evidence="6" type="ORF">OD355_11075</name>
</gene>
<dbReference type="PANTHER" id="PTHR42852">
    <property type="entry name" value="THIOL:DISULFIDE INTERCHANGE PROTEIN DSBE"/>
    <property type="match status" value="1"/>
</dbReference>
<comment type="caution">
    <text evidence="6">The sequence shown here is derived from an EMBL/GenBank/DDBJ whole genome shotgun (WGS) entry which is preliminary data.</text>
</comment>
<dbReference type="SUPFAM" id="SSF52833">
    <property type="entry name" value="Thioredoxin-like"/>
    <property type="match status" value="1"/>
</dbReference>
<comment type="subcellular location">
    <subcellularLocation>
        <location evidence="1">Cell envelope</location>
    </subcellularLocation>
</comment>
<dbReference type="InterPro" id="IPR036249">
    <property type="entry name" value="Thioredoxin-like_sf"/>
</dbReference>
<dbReference type="GO" id="GO:0016209">
    <property type="term" value="F:antioxidant activity"/>
    <property type="evidence" value="ECO:0007669"/>
    <property type="project" value="InterPro"/>
</dbReference>
<evidence type="ECO:0000259" key="5">
    <source>
        <dbReference type="PROSITE" id="PS51352"/>
    </source>
</evidence>
<dbReference type="InterPro" id="IPR050553">
    <property type="entry name" value="Thioredoxin_ResA/DsbE_sf"/>
</dbReference>
<name>A0AAE3IQ23_9BACT</name>
<dbReference type="GO" id="GO:0030313">
    <property type="term" value="C:cell envelope"/>
    <property type="evidence" value="ECO:0007669"/>
    <property type="project" value="UniProtKB-SubCell"/>
</dbReference>
<dbReference type="GO" id="GO:0017004">
    <property type="term" value="P:cytochrome complex assembly"/>
    <property type="evidence" value="ECO:0007669"/>
    <property type="project" value="UniProtKB-KW"/>
</dbReference>
<dbReference type="Gene3D" id="3.40.30.10">
    <property type="entry name" value="Glutaredoxin"/>
    <property type="match status" value="1"/>
</dbReference>
<dbReference type="AlphaFoldDB" id="A0AAE3IQ23"/>
<dbReference type="CDD" id="cd02966">
    <property type="entry name" value="TlpA_like_family"/>
    <property type="match status" value="1"/>
</dbReference>
<keyword evidence="2" id="KW-0201">Cytochrome c-type biogenesis</keyword>
<keyword evidence="7" id="KW-1185">Reference proteome</keyword>
<feature type="domain" description="Thioredoxin" evidence="5">
    <location>
        <begin position="449"/>
        <end position="598"/>
    </location>
</feature>
<evidence type="ECO:0000256" key="1">
    <source>
        <dbReference type="ARBA" id="ARBA00004196"/>
    </source>
</evidence>
<evidence type="ECO:0000256" key="2">
    <source>
        <dbReference type="ARBA" id="ARBA00022748"/>
    </source>
</evidence>
<sequence>MVLTPAKPEAGKKLSFVYTGKLAKSDTEIGVDAFPENSRVIKIPVEAKYTDDKLTGSFILPDSIAAFAILVKSAGKYDNNNEQGFLYPVHKDGKPVKGAYARLGFMQTYGSGMGIKRDFTAIEKSYETEISLYPASRMRYYAELLNTRKNIKGKEESAEKQLIKLFNDSLQKGVTENNLDYIAFVASSGNKEKYDSLINVVLKKYPKGFIYQNKKINELYSINDPEKFLTAYNSLRKDFPNGFPSNVSNSLRRPLLNAYINKLDTDNFDKTIENITDNDLLVYAYNQIAFTMASADKNLPKALEYSRKSLAALNALKLTQRPPYHTADSWQDYLTYNEGNLTDTYADILYRMGNKTEALEKQYTAIRLTKASNPDINEKMVLYLLEAGKNKEALSEAENYMLKRKSNTKIDSLYKAAYTKLNGNEGWVAARNKLNSQIKEAYKKELKEKMLNEPAPDFTLNDLDGKTIQLAALKGKIVILDFWATWCGPCRASFPGMQKALNNLKANNDVQFYFVNTREAGSAEKKKETVSKFLQDNNYTFHVLMDNDNAVHDKFKINGIPAKIIIGKDGNIKFNLVGYDGNEQGLVDEMETISELLQ</sequence>
<dbReference type="PROSITE" id="PS51352">
    <property type="entry name" value="THIOREDOXIN_2"/>
    <property type="match status" value="1"/>
</dbReference>
<organism evidence="6 7">
    <name type="scientific">Haoranjiania flava</name>
    <dbReference type="NCBI Taxonomy" id="1856322"/>
    <lineage>
        <taxon>Bacteria</taxon>
        <taxon>Pseudomonadati</taxon>
        <taxon>Bacteroidota</taxon>
        <taxon>Chitinophagia</taxon>
        <taxon>Chitinophagales</taxon>
        <taxon>Chitinophagaceae</taxon>
        <taxon>Haoranjiania</taxon>
    </lineage>
</organism>
<evidence type="ECO:0000256" key="4">
    <source>
        <dbReference type="ARBA" id="ARBA00023284"/>
    </source>
</evidence>
<dbReference type="InterPro" id="IPR013766">
    <property type="entry name" value="Thioredoxin_domain"/>
</dbReference>
<dbReference type="RefSeq" id="WP_263038547.1">
    <property type="nucleotide sequence ID" value="NZ_JAOTPL010000017.1"/>
</dbReference>